<comment type="subcellular location">
    <subcellularLocation>
        <location evidence="1">Cell membrane</location>
        <topology evidence="1">Peripheral membrane protein</topology>
    </subcellularLocation>
</comment>
<dbReference type="eggNOG" id="COG4604">
    <property type="taxonomic scope" value="Bacteria"/>
</dbReference>
<dbReference type="FunFam" id="3.40.50.300:FF:000134">
    <property type="entry name" value="Iron-enterobactin ABC transporter ATP-binding protein"/>
    <property type="match status" value="1"/>
</dbReference>
<evidence type="ECO:0000259" key="10">
    <source>
        <dbReference type="PROSITE" id="PS50893"/>
    </source>
</evidence>
<proteinExistence type="predicted"/>
<dbReference type="GO" id="GO:0016887">
    <property type="term" value="F:ATP hydrolysis activity"/>
    <property type="evidence" value="ECO:0007669"/>
    <property type="project" value="InterPro"/>
</dbReference>
<keyword evidence="3" id="KW-1003">Cell membrane</keyword>
<dbReference type="Pfam" id="PF00005">
    <property type="entry name" value="ABC_tran"/>
    <property type="match status" value="1"/>
</dbReference>
<dbReference type="Gene3D" id="3.40.50.300">
    <property type="entry name" value="P-loop containing nucleotide triphosphate hydrolases"/>
    <property type="match status" value="1"/>
</dbReference>
<dbReference type="PROSITE" id="PS00211">
    <property type="entry name" value="ABC_TRANSPORTER_1"/>
    <property type="match status" value="1"/>
</dbReference>
<evidence type="ECO:0000256" key="6">
    <source>
        <dbReference type="ARBA" id="ARBA00022840"/>
    </source>
</evidence>
<keyword evidence="7" id="KW-0408">Iron</keyword>
<dbReference type="InterPro" id="IPR027417">
    <property type="entry name" value="P-loop_NTPase"/>
</dbReference>
<dbReference type="CDD" id="cd03214">
    <property type="entry name" value="ABC_Iron-Siderophores_B12_Hemin"/>
    <property type="match status" value="1"/>
</dbReference>
<dbReference type="PANTHER" id="PTHR42771:SF3">
    <property type="entry name" value="PETROBACTIN IMPORT ATP-BINDING PROTEIN YCLP"/>
    <property type="match status" value="1"/>
</dbReference>
<evidence type="ECO:0000256" key="8">
    <source>
        <dbReference type="ARBA" id="ARBA00023065"/>
    </source>
</evidence>
<dbReference type="PANTHER" id="PTHR42771">
    <property type="entry name" value="IRON(3+)-HYDROXAMATE IMPORT ATP-BINDING PROTEIN FHUC"/>
    <property type="match status" value="1"/>
</dbReference>
<evidence type="ECO:0000256" key="5">
    <source>
        <dbReference type="ARBA" id="ARBA00022741"/>
    </source>
</evidence>
<dbReference type="InterPro" id="IPR003439">
    <property type="entry name" value="ABC_transporter-like_ATP-bd"/>
</dbReference>
<keyword evidence="6 11" id="KW-0067">ATP-binding</keyword>
<dbReference type="SUPFAM" id="SSF52540">
    <property type="entry name" value="P-loop containing nucleoside triphosphate hydrolases"/>
    <property type="match status" value="1"/>
</dbReference>
<dbReference type="OrthoDB" id="5296765at2"/>
<dbReference type="Proteomes" id="UP000013167">
    <property type="component" value="Unassembled WGS sequence"/>
</dbReference>
<dbReference type="InterPro" id="IPR017871">
    <property type="entry name" value="ABC_transporter-like_CS"/>
</dbReference>
<dbReference type="SMART" id="SM00382">
    <property type="entry name" value="AAA"/>
    <property type="match status" value="1"/>
</dbReference>
<accession>N0E3D0</accession>
<evidence type="ECO:0000256" key="4">
    <source>
        <dbReference type="ARBA" id="ARBA00022496"/>
    </source>
</evidence>
<protein>
    <submittedName>
        <fullName evidence="11">Putative iron-siderophore ABC transporter (ATP-binding protein)</fullName>
    </submittedName>
</protein>
<dbReference type="EMBL" id="CAIZ01000124">
    <property type="protein sequence ID" value="CCH70276.1"/>
    <property type="molecule type" value="Genomic_DNA"/>
</dbReference>
<reference evidence="11 12" key="1">
    <citation type="journal article" date="2013" name="ISME J.">
        <title>A metabolic model for members of the genus Tetrasphaera involved in enhanced biological phosphorus removal.</title>
        <authorList>
            <person name="Kristiansen R."/>
            <person name="Nguyen H.T.T."/>
            <person name="Saunders A.M."/>
            <person name="Nielsen J.L."/>
            <person name="Wimmer R."/>
            <person name="Le V.Q."/>
            <person name="McIlroy S.J."/>
            <person name="Petrovski S."/>
            <person name="Seviour R.J."/>
            <person name="Calteau A."/>
            <person name="Nielsen K.L."/>
            <person name="Nielsen P.H."/>
        </authorList>
    </citation>
    <scope>NUCLEOTIDE SEQUENCE [LARGE SCALE GENOMIC DNA]</scope>
    <source>
        <strain evidence="11 12">Lp2</strain>
    </source>
</reference>
<name>N0E3D0_9MICO</name>
<comment type="caution">
    <text evidence="11">The sequence shown here is derived from an EMBL/GenBank/DDBJ whole genome shotgun (WGS) entry which is preliminary data.</text>
</comment>
<sequence length="261" mass="28407">MIRAQALTHSYDKGTTLVLDDVSVELQRGCVTGLIGPNGAGKSTLLSAMARLLVPDSGQVLLDDIDVLRAPAKEVARRLAVLRQDARVTARLTVVDLVRFGRFPHSQGRLTAHDHEVVQQCLDQVGMDAFRDRYLDELSGGQRQRAFVAMVLAQETEFVLLDEPLNNLDMEHAGATMQLLRRAADELGRTVIVVLHDVNVAAAFCDVIVGMRQGCVVAEGPARQVISAEGLRRVFALDIPVHEIDGRPVALHWAIGAAVQV</sequence>
<organism evidence="11 12">
    <name type="scientific">Phycicoccus elongatus Lp2</name>
    <dbReference type="NCBI Taxonomy" id="1193181"/>
    <lineage>
        <taxon>Bacteria</taxon>
        <taxon>Bacillati</taxon>
        <taxon>Actinomycetota</taxon>
        <taxon>Actinomycetes</taxon>
        <taxon>Micrococcales</taxon>
        <taxon>Intrasporangiaceae</taxon>
        <taxon>Phycicoccus</taxon>
    </lineage>
</organism>
<evidence type="ECO:0000256" key="7">
    <source>
        <dbReference type="ARBA" id="ARBA00023004"/>
    </source>
</evidence>
<evidence type="ECO:0000313" key="12">
    <source>
        <dbReference type="Proteomes" id="UP000013167"/>
    </source>
</evidence>
<dbReference type="HOGENOM" id="CLU_000604_1_11_11"/>
<dbReference type="InterPro" id="IPR003593">
    <property type="entry name" value="AAA+_ATPase"/>
</dbReference>
<gene>
    <name evidence="11" type="primary">yclP</name>
    <name evidence="11" type="ORF">BN10_540055</name>
</gene>
<evidence type="ECO:0000256" key="3">
    <source>
        <dbReference type="ARBA" id="ARBA00022475"/>
    </source>
</evidence>
<dbReference type="STRING" id="1193181.BN10_540055"/>
<keyword evidence="8" id="KW-0406">Ion transport</keyword>
<dbReference type="AlphaFoldDB" id="N0E3D0"/>
<feature type="domain" description="ABC transporter" evidence="10">
    <location>
        <begin position="2"/>
        <end position="238"/>
    </location>
</feature>
<evidence type="ECO:0000256" key="9">
    <source>
        <dbReference type="ARBA" id="ARBA00023136"/>
    </source>
</evidence>
<dbReference type="PROSITE" id="PS50893">
    <property type="entry name" value="ABC_TRANSPORTER_2"/>
    <property type="match status" value="1"/>
</dbReference>
<dbReference type="GO" id="GO:0005524">
    <property type="term" value="F:ATP binding"/>
    <property type="evidence" value="ECO:0007669"/>
    <property type="project" value="UniProtKB-KW"/>
</dbReference>
<dbReference type="GO" id="GO:0006826">
    <property type="term" value="P:iron ion transport"/>
    <property type="evidence" value="ECO:0007669"/>
    <property type="project" value="UniProtKB-KW"/>
</dbReference>
<evidence type="ECO:0000256" key="1">
    <source>
        <dbReference type="ARBA" id="ARBA00004202"/>
    </source>
</evidence>
<evidence type="ECO:0000313" key="11">
    <source>
        <dbReference type="EMBL" id="CCH70276.1"/>
    </source>
</evidence>
<keyword evidence="2" id="KW-0813">Transport</keyword>
<dbReference type="InterPro" id="IPR051535">
    <property type="entry name" value="Siderophore_ABC-ATPase"/>
</dbReference>
<keyword evidence="12" id="KW-1185">Reference proteome</keyword>
<keyword evidence="5" id="KW-0547">Nucleotide-binding</keyword>
<evidence type="ECO:0000256" key="2">
    <source>
        <dbReference type="ARBA" id="ARBA00022448"/>
    </source>
</evidence>
<keyword evidence="4" id="KW-0410">Iron transport</keyword>
<keyword evidence="9" id="KW-0472">Membrane</keyword>
<dbReference type="RefSeq" id="WP_010850127.1">
    <property type="nucleotide sequence ID" value="NZ_HF570956.1"/>
</dbReference>
<dbReference type="GO" id="GO:0005886">
    <property type="term" value="C:plasma membrane"/>
    <property type="evidence" value="ECO:0007669"/>
    <property type="project" value="UniProtKB-SubCell"/>
</dbReference>